<protein>
    <submittedName>
        <fullName evidence="1">Uncharacterized protein</fullName>
    </submittedName>
</protein>
<reference evidence="1 2" key="1">
    <citation type="submission" date="2018-08" db="EMBL/GenBank/DDBJ databases">
        <title>Draft genome of the lignicolous fungus Coniochaeta pulveracea.</title>
        <authorList>
            <person name="Borstlap C.J."/>
            <person name="De Witt R.N."/>
            <person name="Botha A."/>
            <person name="Volschenk H."/>
        </authorList>
    </citation>
    <scope>NUCLEOTIDE SEQUENCE [LARGE SCALE GENOMIC DNA]</scope>
    <source>
        <strain evidence="1 2">CAB683</strain>
    </source>
</reference>
<comment type="caution">
    <text evidence="1">The sequence shown here is derived from an EMBL/GenBank/DDBJ whole genome shotgun (WGS) entry which is preliminary data.</text>
</comment>
<organism evidence="1 2">
    <name type="scientific">Coniochaeta pulveracea</name>
    <dbReference type="NCBI Taxonomy" id="177199"/>
    <lineage>
        <taxon>Eukaryota</taxon>
        <taxon>Fungi</taxon>
        <taxon>Dikarya</taxon>
        <taxon>Ascomycota</taxon>
        <taxon>Pezizomycotina</taxon>
        <taxon>Sordariomycetes</taxon>
        <taxon>Sordariomycetidae</taxon>
        <taxon>Coniochaetales</taxon>
        <taxon>Coniochaetaceae</taxon>
        <taxon>Coniochaeta</taxon>
    </lineage>
</organism>
<sequence>MSQEPFEVSELDLDDSLDPFLDGQVDPLADMLINTDNPVQFAFAPTQTPNGYRVVDFKWTLGGGEPLKDYVTFRNHTPGGRDDDPAILPDPELLRVHHIIGQIIHVCGLQDVLPKDTPVSCGCGCF</sequence>
<dbReference type="EMBL" id="QVQW01000002">
    <property type="protein sequence ID" value="RKU49059.1"/>
    <property type="molecule type" value="Genomic_DNA"/>
</dbReference>
<dbReference type="AlphaFoldDB" id="A0A420YME7"/>
<name>A0A420YME7_9PEZI</name>
<dbReference type="Proteomes" id="UP000275385">
    <property type="component" value="Unassembled WGS sequence"/>
</dbReference>
<proteinExistence type="predicted"/>
<evidence type="ECO:0000313" key="1">
    <source>
        <dbReference type="EMBL" id="RKU49059.1"/>
    </source>
</evidence>
<accession>A0A420YME7</accession>
<evidence type="ECO:0000313" key="2">
    <source>
        <dbReference type="Proteomes" id="UP000275385"/>
    </source>
</evidence>
<keyword evidence="2" id="KW-1185">Reference proteome</keyword>
<gene>
    <name evidence="1" type="ORF">DL546_002457</name>
</gene>